<dbReference type="NCBIfam" id="TIGR01414">
    <property type="entry name" value="autotrans_barl"/>
    <property type="match status" value="1"/>
</dbReference>
<dbReference type="RefSeq" id="WP_146789225.1">
    <property type="nucleotide sequence ID" value="NZ_VOLT01000007.1"/>
</dbReference>
<dbReference type="Pfam" id="PF00691">
    <property type="entry name" value="OmpA"/>
    <property type="match status" value="1"/>
</dbReference>
<dbReference type="InterPro" id="IPR036709">
    <property type="entry name" value="Autotransporte_beta_dom_sf"/>
</dbReference>
<dbReference type="InterPro" id="IPR006315">
    <property type="entry name" value="OM_autotransptr_brl_dom"/>
</dbReference>
<dbReference type="EMBL" id="VOLT01000007">
    <property type="protein sequence ID" value="TWX66793.1"/>
    <property type="molecule type" value="Genomic_DNA"/>
</dbReference>
<dbReference type="SUPFAM" id="SSF103088">
    <property type="entry name" value="OmpA-like"/>
    <property type="match status" value="1"/>
</dbReference>
<dbReference type="AlphaFoldDB" id="A0A5C6QDP0"/>
<evidence type="ECO:0000256" key="5">
    <source>
        <dbReference type="SAM" id="SignalP"/>
    </source>
</evidence>
<keyword evidence="2 4" id="KW-0472">Membrane</keyword>
<feature type="signal peptide" evidence="5">
    <location>
        <begin position="1"/>
        <end position="19"/>
    </location>
</feature>
<keyword evidence="8" id="KW-1185">Reference proteome</keyword>
<keyword evidence="3" id="KW-0998">Cell outer membrane</keyword>
<comment type="subcellular location">
    <subcellularLocation>
        <location evidence="1">Cell outer membrane</location>
    </subcellularLocation>
</comment>
<name>A0A5C6QDP0_9GAMM</name>
<dbReference type="PRINTS" id="PR01021">
    <property type="entry name" value="OMPADOMAIN"/>
</dbReference>
<feature type="domain" description="OmpA-like" evidence="6">
    <location>
        <begin position="227"/>
        <end position="345"/>
    </location>
</feature>
<organism evidence="7 8">
    <name type="scientific">Colwellia demingiae</name>
    <dbReference type="NCBI Taxonomy" id="89401"/>
    <lineage>
        <taxon>Bacteria</taxon>
        <taxon>Pseudomonadati</taxon>
        <taxon>Pseudomonadota</taxon>
        <taxon>Gammaproteobacteria</taxon>
        <taxon>Alteromonadales</taxon>
        <taxon>Colwelliaceae</taxon>
        <taxon>Colwellia</taxon>
    </lineage>
</organism>
<sequence>MKTFKITLLAALISSPLAAEGIDKTWEIGVFGDYIKSDTGKENKMDWQQIEAGKGLGIDLQKIINEQWNARIELAKARYDINNGNDTDYGTRFGLDAIYKIEDTGIYAFAGVKRFNNVKSYNAVNVGLGYNVDISDRFSLYSEAVVYRDVDYGFTDQGFKIGVKYAFGDVKKSPVVKKAVYQEVAAIPVVAKVIVVDTDNDGINDKQDTCKNTPANVKVDSNGCPLFLDKSVDVDLNVSFENNSSQIKSETMSDIQRLADFMKEYKNTSVVIEGHSSAAGSAKYNLALSQKRADAVKSLLVNKFDIEENRLSAKGFGETQLISKGSTAADHELNRRVIAKIEATVKKMMIKS</sequence>
<reference evidence="7 8" key="1">
    <citation type="submission" date="2019-07" db="EMBL/GenBank/DDBJ databases">
        <title>Genomes of sea-ice associated Colwellia species.</title>
        <authorList>
            <person name="Bowman J.P."/>
        </authorList>
    </citation>
    <scope>NUCLEOTIDE SEQUENCE [LARGE SCALE GENOMIC DNA]</scope>
    <source>
        <strain evidence="7 8">ACAM 459</strain>
    </source>
</reference>
<gene>
    <name evidence="7" type="ORF">ESZ36_14640</name>
</gene>
<dbReference type="SUPFAM" id="SSF56935">
    <property type="entry name" value="Porins"/>
    <property type="match status" value="1"/>
</dbReference>
<dbReference type="Gene3D" id="3.30.1330.60">
    <property type="entry name" value="OmpA-like domain"/>
    <property type="match status" value="1"/>
</dbReference>
<comment type="caution">
    <text evidence="7">The sequence shown here is derived from an EMBL/GenBank/DDBJ whole genome shotgun (WGS) entry which is preliminary data.</text>
</comment>
<evidence type="ECO:0000313" key="8">
    <source>
        <dbReference type="Proteomes" id="UP000321822"/>
    </source>
</evidence>
<evidence type="ECO:0000313" key="7">
    <source>
        <dbReference type="EMBL" id="TWX66793.1"/>
    </source>
</evidence>
<keyword evidence="5" id="KW-0732">Signal</keyword>
<dbReference type="PANTHER" id="PTHR30329:SF21">
    <property type="entry name" value="LIPOPROTEIN YIAD-RELATED"/>
    <property type="match status" value="1"/>
</dbReference>
<dbReference type="InterPro" id="IPR006665">
    <property type="entry name" value="OmpA-like"/>
</dbReference>
<evidence type="ECO:0000256" key="3">
    <source>
        <dbReference type="ARBA" id="ARBA00023237"/>
    </source>
</evidence>
<feature type="chain" id="PRO_5022701081" evidence="5">
    <location>
        <begin position="20"/>
        <end position="352"/>
    </location>
</feature>
<dbReference type="CDD" id="cd07185">
    <property type="entry name" value="OmpA_C-like"/>
    <property type="match status" value="1"/>
</dbReference>
<proteinExistence type="predicted"/>
<dbReference type="InterPro" id="IPR050330">
    <property type="entry name" value="Bact_OuterMem_StrucFunc"/>
</dbReference>
<accession>A0A5C6QDP0</accession>
<evidence type="ECO:0000259" key="6">
    <source>
        <dbReference type="PROSITE" id="PS51123"/>
    </source>
</evidence>
<dbReference type="InterPro" id="IPR006664">
    <property type="entry name" value="OMP_bac"/>
</dbReference>
<dbReference type="PROSITE" id="PS51123">
    <property type="entry name" value="OMPA_2"/>
    <property type="match status" value="1"/>
</dbReference>
<evidence type="ECO:0000256" key="4">
    <source>
        <dbReference type="PROSITE-ProRule" id="PRU00473"/>
    </source>
</evidence>
<dbReference type="InterPro" id="IPR036737">
    <property type="entry name" value="OmpA-like_sf"/>
</dbReference>
<dbReference type="PANTHER" id="PTHR30329">
    <property type="entry name" value="STATOR ELEMENT OF FLAGELLAR MOTOR COMPLEX"/>
    <property type="match status" value="1"/>
</dbReference>
<dbReference type="Proteomes" id="UP000321822">
    <property type="component" value="Unassembled WGS sequence"/>
</dbReference>
<evidence type="ECO:0000256" key="1">
    <source>
        <dbReference type="ARBA" id="ARBA00004442"/>
    </source>
</evidence>
<dbReference type="GO" id="GO:0009279">
    <property type="term" value="C:cell outer membrane"/>
    <property type="evidence" value="ECO:0007669"/>
    <property type="project" value="UniProtKB-SubCell"/>
</dbReference>
<dbReference type="Gene3D" id="2.40.128.130">
    <property type="entry name" value="Autotransporter beta-domain"/>
    <property type="match status" value="1"/>
</dbReference>
<dbReference type="OrthoDB" id="9805832at2"/>
<protein>
    <submittedName>
        <fullName evidence="7">OmpA family protein</fullName>
    </submittedName>
</protein>
<evidence type="ECO:0000256" key="2">
    <source>
        <dbReference type="ARBA" id="ARBA00023136"/>
    </source>
</evidence>